<evidence type="ECO:0000256" key="8">
    <source>
        <dbReference type="ARBA" id="ARBA00076361"/>
    </source>
</evidence>
<keyword evidence="3" id="KW-0547">Nucleotide-binding</keyword>
<dbReference type="SMART" id="SM00268">
    <property type="entry name" value="ACTIN"/>
    <property type="match status" value="1"/>
</dbReference>
<dbReference type="GO" id="GO:0004674">
    <property type="term" value="F:protein serine/threonine kinase activity"/>
    <property type="evidence" value="ECO:0007669"/>
    <property type="project" value="UniProtKB-KW"/>
</dbReference>
<evidence type="ECO:0000256" key="7">
    <source>
        <dbReference type="ARBA" id="ARBA00073387"/>
    </source>
</evidence>
<evidence type="ECO:0000259" key="11">
    <source>
        <dbReference type="SMART" id="SM00220"/>
    </source>
</evidence>
<dbReference type="AlphaFoldDB" id="A0AAF0J0K6"/>
<dbReference type="GO" id="GO:0005524">
    <property type="term" value="F:ATP binding"/>
    <property type="evidence" value="ECO:0007669"/>
    <property type="project" value="UniProtKB-KW"/>
</dbReference>
<accession>A0AAF0J0K6</accession>
<dbReference type="PRINTS" id="PR00190">
    <property type="entry name" value="ACTIN"/>
</dbReference>
<keyword evidence="13" id="KW-1185">Reference proteome</keyword>
<evidence type="ECO:0000256" key="2">
    <source>
        <dbReference type="ARBA" id="ARBA00022679"/>
    </source>
</evidence>
<name>A0AAF0J0K6_9BASI</name>
<keyword evidence="5" id="KW-0067">ATP-binding</keyword>
<dbReference type="InterPro" id="IPR008271">
    <property type="entry name" value="Ser/Thr_kinase_AS"/>
</dbReference>
<dbReference type="InterPro" id="IPR004000">
    <property type="entry name" value="Actin"/>
</dbReference>
<dbReference type="FunFam" id="3.30.420.40:FF:000502">
    <property type="entry name" value="Actin-Related Proteins"/>
    <property type="match status" value="1"/>
</dbReference>
<dbReference type="SUPFAM" id="SSF56112">
    <property type="entry name" value="Protein kinase-like (PK-like)"/>
    <property type="match status" value="1"/>
</dbReference>
<evidence type="ECO:0000313" key="13">
    <source>
        <dbReference type="Proteomes" id="UP001220961"/>
    </source>
</evidence>
<sequence length="784" mass="86862">MATEFGDGLTNQPVVIDNGSGTIKAGFAGQDTPKCFFPTSVGRPKHTRAMAGAVEGDQFIGRKAQELRGLLRIRYPMEHGLVTDWADMERIWNYIYTEELKTLPEEHPVLLTEAPLNSRANREAAAQIFFETFNVPAMYVSIQALLSLYSSGRTTGVVLDSGDGVTHAVPVYEGFAMPHAIRRIDVAGRDVTEHLQMLLRRSGYYFHTSAEKEIVRAIKEQCCQLDTQGSSGEAKQPVEFTLPDGNLIKLGHERFRAPEALFRPEIIGHEDVGAHQVLMDAIGRADLDLRRQLYGNIVLSGGTTLTKGYGERLLYETKHLAPPDMKIKISAPPERNHSQRTGMAVPHAAHAKENGEAPSEDSSGPQELDAYSDLVDLATLDTSRQYTIIRRSGSGAFGEVYIADWHSPMPTGAMVPAMQHSYTRPAYVGKRIVAIKRCRVATALTQGSTLLNELHALRKIPAHPNTIALYDIFRENNKLHIVFECMEGNLYQLIKSRKGLPMAPGLVASVADQMFRGIAHVHKHGFFHRDMKPENVLITTLGVGEYPLPGTSITRQDVLVLAKVADFGLARSLDSKSPYSGYISTRWYRAPEVLLRSPTYAAPIDVWALAAITAEMVMLEPLFPGANELDQLNCIIRVLGTLGDAPQPPKQRRALHVGGGTWKEAQVLAERLQIQLPGGPGVPFESLFASKTYPMLVDLLFMMLRYDPHLRYTMSQCLQHPFFTEQMAQFRPIRCMMPGKGHAEPAPPEASDGQNLSDHDSPAMSMESDEGFLEMRHLELAQEP</sequence>
<dbReference type="PROSITE" id="PS00108">
    <property type="entry name" value="PROTEIN_KINASE_ST"/>
    <property type="match status" value="1"/>
</dbReference>
<protein>
    <recommendedName>
        <fullName evidence="7">Centractin</fullName>
    </recommendedName>
    <alternativeName>
        <fullName evidence="8">Actin-like protein</fullName>
    </alternativeName>
    <alternativeName>
        <fullName evidence="9">Actin-related protein 1</fullName>
    </alternativeName>
</protein>
<evidence type="ECO:0000313" key="12">
    <source>
        <dbReference type="EMBL" id="WFD20125.1"/>
    </source>
</evidence>
<evidence type="ECO:0000256" key="10">
    <source>
        <dbReference type="SAM" id="MobiDB-lite"/>
    </source>
</evidence>
<feature type="domain" description="Protein kinase" evidence="11">
    <location>
        <begin position="386"/>
        <end position="723"/>
    </location>
</feature>
<evidence type="ECO:0000256" key="5">
    <source>
        <dbReference type="ARBA" id="ARBA00022840"/>
    </source>
</evidence>
<evidence type="ECO:0000256" key="6">
    <source>
        <dbReference type="ARBA" id="ARBA00038483"/>
    </source>
</evidence>
<dbReference type="FunFam" id="3.90.640.10:FF:000007">
    <property type="entry name" value="Actin like 7B"/>
    <property type="match status" value="1"/>
</dbReference>
<keyword evidence="1" id="KW-0723">Serine/threonine-protein kinase</keyword>
<dbReference type="GO" id="GO:0005869">
    <property type="term" value="C:dynactin complex"/>
    <property type="evidence" value="ECO:0007669"/>
    <property type="project" value="UniProtKB-ARBA"/>
</dbReference>
<dbReference type="PROSITE" id="PS01132">
    <property type="entry name" value="ACTINS_ACT_LIKE"/>
    <property type="match status" value="1"/>
</dbReference>
<dbReference type="Gene3D" id="1.10.510.10">
    <property type="entry name" value="Transferase(Phosphotransferase) domain 1"/>
    <property type="match status" value="1"/>
</dbReference>
<dbReference type="FunFam" id="1.10.510.10:FF:000624">
    <property type="entry name" value="Mitogen-activated protein kinase"/>
    <property type="match status" value="1"/>
</dbReference>
<proteinExistence type="inferred from homology"/>
<evidence type="ECO:0000256" key="3">
    <source>
        <dbReference type="ARBA" id="ARBA00022741"/>
    </source>
</evidence>
<dbReference type="SUPFAM" id="SSF53067">
    <property type="entry name" value="Actin-like ATPase domain"/>
    <property type="match status" value="2"/>
</dbReference>
<feature type="compositionally biased region" description="Basic and acidic residues" evidence="10">
    <location>
        <begin position="773"/>
        <end position="784"/>
    </location>
</feature>
<dbReference type="InterPro" id="IPR011009">
    <property type="entry name" value="Kinase-like_dom_sf"/>
</dbReference>
<dbReference type="Proteomes" id="UP001220961">
    <property type="component" value="Chromosome 4"/>
</dbReference>
<dbReference type="EMBL" id="CP119911">
    <property type="protein sequence ID" value="WFD20125.1"/>
    <property type="molecule type" value="Genomic_DNA"/>
</dbReference>
<dbReference type="PANTHER" id="PTHR11937">
    <property type="entry name" value="ACTIN"/>
    <property type="match status" value="1"/>
</dbReference>
<dbReference type="SMART" id="SM00220">
    <property type="entry name" value="S_TKc"/>
    <property type="match status" value="1"/>
</dbReference>
<dbReference type="Pfam" id="PF00022">
    <property type="entry name" value="Actin"/>
    <property type="match status" value="1"/>
</dbReference>
<dbReference type="InterPro" id="IPR043129">
    <property type="entry name" value="ATPase_NBD"/>
</dbReference>
<feature type="region of interest" description="Disordered" evidence="10">
    <location>
        <begin position="738"/>
        <end position="784"/>
    </location>
</feature>
<evidence type="ECO:0000256" key="9">
    <source>
        <dbReference type="ARBA" id="ARBA00083222"/>
    </source>
</evidence>
<dbReference type="InterPro" id="IPR020902">
    <property type="entry name" value="Actin/actin-like_CS"/>
</dbReference>
<keyword evidence="2" id="KW-0808">Transferase</keyword>
<dbReference type="CDD" id="cd10216">
    <property type="entry name" value="ASKHA_NBD_Arp1"/>
    <property type="match status" value="1"/>
</dbReference>
<dbReference type="Gene3D" id="3.90.640.10">
    <property type="entry name" value="Actin, Chain A, domain 4"/>
    <property type="match status" value="1"/>
</dbReference>
<evidence type="ECO:0000256" key="4">
    <source>
        <dbReference type="ARBA" id="ARBA00022777"/>
    </source>
</evidence>
<feature type="region of interest" description="Disordered" evidence="10">
    <location>
        <begin position="330"/>
        <end position="367"/>
    </location>
</feature>
<reference evidence="12" key="1">
    <citation type="submission" date="2023-03" db="EMBL/GenBank/DDBJ databases">
        <title>Mating type loci evolution in Malassezia.</title>
        <authorList>
            <person name="Coelho M.A."/>
        </authorList>
    </citation>
    <scope>NUCLEOTIDE SEQUENCE</scope>
    <source>
        <strain evidence="12">CBS 10434</strain>
    </source>
</reference>
<dbReference type="Pfam" id="PF00069">
    <property type="entry name" value="Pkinase"/>
    <property type="match status" value="1"/>
</dbReference>
<evidence type="ECO:0000256" key="1">
    <source>
        <dbReference type="ARBA" id="ARBA00022527"/>
    </source>
</evidence>
<dbReference type="InterPro" id="IPR000719">
    <property type="entry name" value="Prot_kinase_dom"/>
</dbReference>
<gene>
    <name evidence="12" type="primary">ARP1</name>
    <name evidence="12" type="ORF">MCAP1_002369</name>
</gene>
<dbReference type="Gene3D" id="3.30.420.40">
    <property type="match status" value="2"/>
</dbReference>
<keyword evidence="4" id="KW-0418">Kinase</keyword>
<comment type="similarity">
    <text evidence="6">Belongs to the actin family. ARP1 subfamily.</text>
</comment>
<organism evidence="12 13">
    <name type="scientific">Malassezia caprae</name>
    <dbReference type="NCBI Taxonomy" id="1381934"/>
    <lineage>
        <taxon>Eukaryota</taxon>
        <taxon>Fungi</taxon>
        <taxon>Dikarya</taxon>
        <taxon>Basidiomycota</taxon>
        <taxon>Ustilaginomycotina</taxon>
        <taxon>Malasseziomycetes</taxon>
        <taxon>Malasseziales</taxon>
        <taxon>Malasseziaceae</taxon>
        <taxon>Malassezia</taxon>
    </lineage>
</organism>
<dbReference type="Gene3D" id="3.30.200.20">
    <property type="entry name" value="Phosphorylase Kinase, domain 1"/>
    <property type="match status" value="1"/>
</dbReference>